<sequence>MNQQSQKIRVQIKPEIFRWVRERAGSSPADLERRFPGYQLWEKGEKQPTLKQLEQLADACYTPIGYFFLDSPPDERLPIPDFRTRRGNVEQPSANLLDTIFLCQQRQAWYRDYLAMQGGKPLSFVGSVTLQQDPAEVASAIRRLLHHSKAADSHTRTSMGEAPPSDRQACLPDRQAYLPDRQASNWTEALRMFIKEVEDAGILVMTSGIVGNNPHRKLDPREFQGFTLIDDLAPVIFINSADTKAAQIFTLAHELAHVWLGKGGVSDADLKTFPDSDIERWCNQVAAELLVPLDELHSVYQPGEDLPFALNYLARYFKVSTLVILRRMYEAALIDQHTFRQEYENQWKYMHQQPQNEGGGNFYHTLRMRVGNTFAKAVVISALEGQTLFRDAYQLLGIQKAKVFQEFARTLKVL</sequence>
<dbReference type="PANTHER" id="PTHR43236:SF2">
    <property type="entry name" value="BLL0069 PROTEIN"/>
    <property type="match status" value="1"/>
</dbReference>
<dbReference type="InterPro" id="IPR001387">
    <property type="entry name" value="Cro/C1-type_HTH"/>
</dbReference>
<dbReference type="PANTHER" id="PTHR43236">
    <property type="entry name" value="ANTITOXIN HIGA1"/>
    <property type="match status" value="1"/>
</dbReference>
<dbReference type="RefSeq" id="WP_100313666.1">
    <property type="nucleotide sequence ID" value="NZ_PGFG01000001.1"/>
</dbReference>
<dbReference type="Pfam" id="PF06114">
    <property type="entry name" value="Peptidase_M78"/>
    <property type="match status" value="1"/>
</dbReference>
<dbReference type="InterPro" id="IPR052345">
    <property type="entry name" value="Rad_response_metalloprotease"/>
</dbReference>
<comment type="caution">
    <text evidence="3">The sequence shown here is derived from an EMBL/GenBank/DDBJ whole genome shotgun (WGS) entry which is preliminary data.</text>
</comment>
<evidence type="ECO:0000256" key="1">
    <source>
        <dbReference type="SAM" id="MobiDB-lite"/>
    </source>
</evidence>
<dbReference type="Proteomes" id="UP000230000">
    <property type="component" value="Unassembled WGS sequence"/>
</dbReference>
<reference evidence="3 4" key="1">
    <citation type="submission" date="2017-11" db="EMBL/GenBank/DDBJ databases">
        <title>Genomic Encyclopedia of Archaeal and Bacterial Type Strains, Phase II (KMG-II): From Individual Species to Whole Genera.</title>
        <authorList>
            <person name="Goeker M."/>
        </authorList>
    </citation>
    <scope>NUCLEOTIDE SEQUENCE [LARGE SCALE GENOMIC DNA]</scope>
    <source>
        <strain evidence="3 4">DSM 27268</strain>
    </source>
</reference>
<dbReference type="InterPro" id="IPR010359">
    <property type="entry name" value="IrrE_HExxH"/>
</dbReference>
<proteinExistence type="predicted"/>
<dbReference type="PROSITE" id="PS50943">
    <property type="entry name" value="HTH_CROC1"/>
    <property type="match status" value="1"/>
</dbReference>
<keyword evidence="4" id="KW-1185">Reference proteome</keyword>
<dbReference type="EMBL" id="PGFG01000001">
    <property type="protein sequence ID" value="PJJ75000.1"/>
    <property type="molecule type" value="Genomic_DNA"/>
</dbReference>
<evidence type="ECO:0000259" key="2">
    <source>
        <dbReference type="PROSITE" id="PS50943"/>
    </source>
</evidence>
<dbReference type="Gene3D" id="1.10.10.2910">
    <property type="match status" value="1"/>
</dbReference>
<dbReference type="AlphaFoldDB" id="A0A2M9CSU2"/>
<accession>A0A2M9CSU2</accession>
<evidence type="ECO:0000313" key="3">
    <source>
        <dbReference type="EMBL" id="PJJ75000.1"/>
    </source>
</evidence>
<evidence type="ECO:0000313" key="4">
    <source>
        <dbReference type="Proteomes" id="UP000230000"/>
    </source>
</evidence>
<dbReference type="CDD" id="cd00093">
    <property type="entry name" value="HTH_XRE"/>
    <property type="match status" value="1"/>
</dbReference>
<feature type="region of interest" description="Disordered" evidence="1">
    <location>
        <begin position="150"/>
        <end position="169"/>
    </location>
</feature>
<dbReference type="OrthoDB" id="9796786at2"/>
<feature type="domain" description="HTH cro/C1-type" evidence="2">
    <location>
        <begin position="38"/>
        <end position="67"/>
    </location>
</feature>
<organism evidence="3 4">
    <name type="scientific">Thermoflavifilum aggregans</name>
    <dbReference type="NCBI Taxonomy" id="454188"/>
    <lineage>
        <taxon>Bacteria</taxon>
        <taxon>Pseudomonadati</taxon>
        <taxon>Bacteroidota</taxon>
        <taxon>Chitinophagia</taxon>
        <taxon>Chitinophagales</taxon>
        <taxon>Chitinophagaceae</taxon>
        <taxon>Thermoflavifilum</taxon>
    </lineage>
</organism>
<gene>
    <name evidence="3" type="ORF">BXY57_0567</name>
</gene>
<protein>
    <submittedName>
        <fullName evidence="3">Zn-dependent peptidase ImmA (M78 family)</fullName>
    </submittedName>
</protein>
<name>A0A2M9CSU2_9BACT</name>